<dbReference type="EMBL" id="CP031222">
    <property type="protein sequence ID" value="AXI02019.1"/>
    <property type="molecule type" value="Genomic_DNA"/>
</dbReference>
<dbReference type="Pfam" id="PF17932">
    <property type="entry name" value="TetR_C_24"/>
    <property type="match status" value="1"/>
</dbReference>
<dbReference type="AlphaFoldDB" id="A0A345P410"/>
<keyword evidence="2 3" id="KW-0238">DNA-binding</keyword>
<dbReference type="SUPFAM" id="SSF48498">
    <property type="entry name" value="Tetracyclin repressor-like, C-terminal domain"/>
    <property type="match status" value="1"/>
</dbReference>
<name>A0A345P410_9GAMM</name>
<dbReference type="InterPro" id="IPR009057">
    <property type="entry name" value="Homeodomain-like_sf"/>
</dbReference>
<dbReference type="PRINTS" id="PR00455">
    <property type="entry name" value="HTHTETR"/>
</dbReference>
<dbReference type="Gene3D" id="1.10.357.10">
    <property type="entry name" value="Tetracycline Repressor, domain 2"/>
    <property type="match status" value="1"/>
</dbReference>
<dbReference type="GO" id="GO:0003700">
    <property type="term" value="F:DNA-binding transcription factor activity"/>
    <property type="evidence" value="ECO:0007669"/>
    <property type="project" value="TreeGrafter"/>
</dbReference>
<dbReference type="GO" id="GO:0000976">
    <property type="term" value="F:transcription cis-regulatory region binding"/>
    <property type="evidence" value="ECO:0007669"/>
    <property type="project" value="TreeGrafter"/>
</dbReference>
<evidence type="ECO:0000256" key="1">
    <source>
        <dbReference type="ARBA" id="ARBA00023054"/>
    </source>
</evidence>
<dbReference type="InterPro" id="IPR050109">
    <property type="entry name" value="HTH-type_TetR-like_transc_reg"/>
</dbReference>
<dbReference type="PROSITE" id="PS50977">
    <property type="entry name" value="HTH_TETR_2"/>
    <property type="match status" value="1"/>
</dbReference>
<evidence type="ECO:0000313" key="6">
    <source>
        <dbReference type="Proteomes" id="UP000253940"/>
    </source>
</evidence>
<dbReference type="InterPro" id="IPR023772">
    <property type="entry name" value="DNA-bd_HTH_TetR-type_CS"/>
</dbReference>
<dbReference type="Pfam" id="PF00440">
    <property type="entry name" value="TetR_N"/>
    <property type="match status" value="1"/>
</dbReference>
<dbReference type="PANTHER" id="PTHR30055">
    <property type="entry name" value="HTH-TYPE TRANSCRIPTIONAL REGULATOR RUTR"/>
    <property type="match status" value="1"/>
</dbReference>
<keyword evidence="1" id="KW-0175">Coiled coil</keyword>
<dbReference type="OrthoDB" id="5293556at2"/>
<evidence type="ECO:0000256" key="3">
    <source>
        <dbReference type="PROSITE-ProRule" id="PRU00335"/>
    </source>
</evidence>
<sequence length="198" mass="22345">MQLLEHLPLIGGMDDSPRGRVLRAAAYLFHEQGYARTTVRELAQIVGIQSGSLFHHFKTKDDILCAVMEEAIIYNLAQMKLAIEVGQTAAERLKGLIRAELESINGNTSNAMAVLVYEWNAISRAQQEPLLAMRQEYETLWLNVLEDLKQQGHVHHDTFIWRRLISGATFGTALWYKPNGRISLEELTEITLAMALGQ</sequence>
<evidence type="ECO:0000256" key="2">
    <source>
        <dbReference type="ARBA" id="ARBA00023125"/>
    </source>
</evidence>
<dbReference type="InterPro" id="IPR041490">
    <property type="entry name" value="KstR2_TetR_C"/>
</dbReference>
<dbReference type="SUPFAM" id="SSF46689">
    <property type="entry name" value="Homeodomain-like"/>
    <property type="match status" value="1"/>
</dbReference>
<feature type="domain" description="HTH tetR-type" evidence="4">
    <location>
        <begin position="15"/>
        <end position="75"/>
    </location>
</feature>
<dbReference type="KEGG" id="mbah:HYN46_03565"/>
<reference evidence="5 6" key="1">
    <citation type="submission" date="2018-07" db="EMBL/GenBank/DDBJ databases">
        <title>Genome sequencing of Moraxellaceae gen. HYN0046.</title>
        <authorList>
            <person name="Kim M."/>
            <person name="Yi H."/>
        </authorList>
    </citation>
    <scope>NUCLEOTIDE SEQUENCE [LARGE SCALE GENOMIC DNA]</scope>
    <source>
        <strain evidence="5 6">HYN0046</strain>
    </source>
</reference>
<protein>
    <submittedName>
        <fullName evidence="5">TetR/AcrR family transcriptional regulator</fullName>
    </submittedName>
</protein>
<proteinExistence type="predicted"/>
<accession>A0A345P410</accession>
<dbReference type="InterPro" id="IPR001647">
    <property type="entry name" value="HTH_TetR"/>
</dbReference>
<dbReference type="Proteomes" id="UP000253940">
    <property type="component" value="Chromosome"/>
</dbReference>
<dbReference type="PROSITE" id="PS01081">
    <property type="entry name" value="HTH_TETR_1"/>
    <property type="match status" value="1"/>
</dbReference>
<dbReference type="PANTHER" id="PTHR30055:SF183">
    <property type="entry name" value="NUCLEOID OCCLUSION FACTOR SLMA"/>
    <property type="match status" value="1"/>
</dbReference>
<keyword evidence="6" id="KW-1185">Reference proteome</keyword>
<gene>
    <name evidence="5" type="ORF">HYN46_03565</name>
</gene>
<evidence type="ECO:0000259" key="4">
    <source>
        <dbReference type="PROSITE" id="PS50977"/>
    </source>
</evidence>
<organism evidence="5 6">
    <name type="scientific">Aquirhabdus parva</name>
    <dbReference type="NCBI Taxonomy" id="2283318"/>
    <lineage>
        <taxon>Bacteria</taxon>
        <taxon>Pseudomonadati</taxon>
        <taxon>Pseudomonadota</taxon>
        <taxon>Gammaproteobacteria</taxon>
        <taxon>Moraxellales</taxon>
        <taxon>Moraxellaceae</taxon>
        <taxon>Aquirhabdus</taxon>
    </lineage>
</organism>
<feature type="DNA-binding region" description="H-T-H motif" evidence="3">
    <location>
        <begin position="38"/>
        <end position="57"/>
    </location>
</feature>
<evidence type="ECO:0000313" key="5">
    <source>
        <dbReference type="EMBL" id="AXI02019.1"/>
    </source>
</evidence>
<dbReference type="InterPro" id="IPR036271">
    <property type="entry name" value="Tet_transcr_reg_TetR-rel_C_sf"/>
</dbReference>
<dbReference type="RefSeq" id="WP_114898129.1">
    <property type="nucleotide sequence ID" value="NZ_CP031222.1"/>
</dbReference>